<gene>
    <name evidence="2" type="ORF">CMV_027963</name>
</gene>
<protein>
    <submittedName>
        <fullName evidence="2">Uncharacterized protein</fullName>
    </submittedName>
</protein>
<organism evidence="2 3">
    <name type="scientific">Castanea mollissima</name>
    <name type="common">Chinese chestnut</name>
    <dbReference type="NCBI Taxonomy" id="60419"/>
    <lineage>
        <taxon>Eukaryota</taxon>
        <taxon>Viridiplantae</taxon>
        <taxon>Streptophyta</taxon>
        <taxon>Embryophyta</taxon>
        <taxon>Tracheophyta</taxon>
        <taxon>Spermatophyta</taxon>
        <taxon>Magnoliopsida</taxon>
        <taxon>eudicotyledons</taxon>
        <taxon>Gunneridae</taxon>
        <taxon>Pentapetalae</taxon>
        <taxon>rosids</taxon>
        <taxon>fabids</taxon>
        <taxon>Fagales</taxon>
        <taxon>Fagaceae</taxon>
        <taxon>Castanea</taxon>
    </lineage>
</organism>
<accession>A0A8J4Q936</accession>
<evidence type="ECO:0000256" key="1">
    <source>
        <dbReference type="SAM" id="MobiDB-lite"/>
    </source>
</evidence>
<keyword evidence="3" id="KW-1185">Reference proteome</keyword>
<evidence type="ECO:0000313" key="3">
    <source>
        <dbReference type="Proteomes" id="UP000737018"/>
    </source>
</evidence>
<dbReference type="AlphaFoldDB" id="A0A8J4Q936"/>
<dbReference type="EMBL" id="JRKL02011548">
    <property type="protein sequence ID" value="KAF3945682.1"/>
    <property type="molecule type" value="Genomic_DNA"/>
</dbReference>
<evidence type="ECO:0000313" key="2">
    <source>
        <dbReference type="EMBL" id="KAF3945682.1"/>
    </source>
</evidence>
<sequence>MEAHYSTGRHSFLPSFFFNFYREMQCGANEGGDVHGGGGDSRGSEPSSGDPGEANEHTGGWCDGNFRKAGW</sequence>
<comment type="caution">
    <text evidence="2">The sequence shown here is derived from an EMBL/GenBank/DDBJ whole genome shotgun (WGS) entry which is preliminary data.</text>
</comment>
<proteinExistence type="predicted"/>
<name>A0A8J4Q936_9ROSI</name>
<dbReference type="Proteomes" id="UP000737018">
    <property type="component" value="Unassembled WGS sequence"/>
</dbReference>
<feature type="region of interest" description="Disordered" evidence="1">
    <location>
        <begin position="29"/>
        <end position="71"/>
    </location>
</feature>
<reference evidence="2" key="1">
    <citation type="submission" date="2020-03" db="EMBL/GenBank/DDBJ databases">
        <title>Castanea mollissima Vanexum genome sequencing.</title>
        <authorList>
            <person name="Staton M."/>
        </authorList>
    </citation>
    <scope>NUCLEOTIDE SEQUENCE</scope>
    <source>
        <tissue evidence="2">Leaf</tissue>
    </source>
</reference>